<keyword evidence="2" id="KW-1185">Reference proteome</keyword>
<name>A0ABX0G8K8_9RHOB</name>
<organism evidence="1 2">
    <name type="scientific">Rhodobacter calidifons</name>
    <dbReference type="NCBI Taxonomy" id="2715277"/>
    <lineage>
        <taxon>Bacteria</taxon>
        <taxon>Pseudomonadati</taxon>
        <taxon>Pseudomonadota</taxon>
        <taxon>Alphaproteobacteria</taxon>
        <taxon>Rhodobacterales</taxon>
        <taxon>Rhodobacter group</taxon>
        <taxon>Rhodobacter</taxon>
    </lineage>
</organism>
<accession>A0ABX0G8K8</accession>
<comment type="caution">
    <text evidence="1">The sequence shown here is derived from an EMBL/GenBank/DDBJ whole genome shotgun (WGS) entry which is preliminary data.</text>
</comment>
<proteinExistence type="predicted"/>
<dbReference type="Proteomes" id="UP001515660">
    <property type="component" value="Unassembled WGS sequence"/>
</dbReference>
<evidence type="ECO:0000313" key="1">
    <source>
        <dbReference type="EMBL" id="NHB77509.1"/>
    </source>
</evidence>
<sequence length="159" mass="16725">MPNGTPLSDFAPTPDETAFLTIARHYFAQFAAPASQCWIAALSESLRVAGDAHGPGLAFDILSVVQALRATRQSCFAFNAAGCPTCSVFVTPVERLLLSVHRMTARGRQDDAQAMASILCEGNDPRALLAAIRLLVGTQREVASGGAEPASCTSPPVPR</sequence>
<reference evidence="1 2" key="1">
    <citation type="journal article" date="2022" name="Microorganisms">
        <title>Genome Sequence and Characterization of a Xanthorhodopsin-Containing, Aerobic Anoxygenic Phototrophic Rhodobacter Species, Isolated from Mesophilic Conditions at Yellowstone National Park.</title>
        <authorList>
            <person name="Kyndt J.A."/>
            <person name="Robertson S."/>
            <person name="Shoffstall I.B."/>
            <person name="Ramaley R.F."/>
            <person name="Meyer T.E."/>
        </authorList>
    </citation>
    <scope>NUCLEOTIDE SEQUENCE [LARGE SCALE GENOMIC DNA]</scope>
    <source>
        <strain evidence="1 2">M37P</strain>
    </source>
</reference>
<evidence type="ECO:0000313" key="2">
    <source>
        <dbReference type="Proteomes" id="UP001515660"/>
    </source>
</evidence>
<dbReference type="EMBL" id="JAANHS010000008">
    <property type="protein sequence ID" value="NHB77509.1"/>
    <property type="molecule type" value="Genomic_DNA"/>
</dbReference>
<gene>
    <name evidence="1" type="ORF">G8O29_12255</name>
</gene>
<protein>
    <submittedName>
        <fullName evidence="1">Uncharacterized protein</fullName>
    </submittedName>
</protein>